<gene>
    <name evidence="1" type="ORF">WL29_20170</name>
</gene>
<organism evidence="1 2">
    <name type="scientific">Burkholderia ubonensis</name>
    <dbReference type="NCBI Taxonomy" id="101571"/>
    <lineage>
        <taxon>Bacteria</taxon>
        <taxon>Pseudomonadati</taxon>
        <taxon>Pseudomonadota</taxon>
        <taxon>Betaproteobacteria</taxon>
        <taxon>Burkholderiales</taxon>
        <taxon>Burkholderiaceae</taxon>
        <taxon>Burkholderia</taxon>
        <taxon>Burkholderia cepacia complex</taxon>
    </lineage>
</organism>
<dbReference type="Proteomes" id="UP000060630">
    <property type="component" value="Unassembled WGS sequence"/>
</dbReference>
<sequence length="422" mass="46978">MPDARGHRVRDVYAEVHSNVQWPADRRSRGSGARRAATVRWSSRAMKNMFRLIDRCVAESTRIPYEWVPHDPARYLGNTPTLKIAKKFLHRRLSLAAGGQLALARPTLPRDARILWLYTGKSNFGDATMDMAGRSLLRGTGMSIDLLTLPKLRPLFEEDDVFSNVFDRVDDALKCDYDAILLNEFNFPSIRLKKQHFRRLPFASLFGYFYGPDRNQTQFSFAAINHIFELGLTPAYLRDIAKPYLHSNVSTERSVDAIVPDTRYMCIAVGGIDPRRTYERWTELLSALDDATDIDVPPTIVLLGAPNGADAAEAICRHTYARFDIRSTVGQLSLLQSRAMVARSAVFVGCDGGMMHVAHSTDVGSVTLFAHIEPMHLRLTPSCNSIGLQSRGAVSEIDPPEILSALRTKLGSTSGQLLTDAA</sequence>
<dbReference type="InterPro" id="IPR002201">
    <property type="entry name" value="Glyco_trans_9"/>
</dbReference>
<dbReference type="SUPFAM" id="SSF53756">
    <property type="entry name" value="UDP-Glycosyltransferase/glycogen phosphorylase"/>
    <property type="match status" value="1"/>
</dbReference>
<dbReference type="GO" id="GO:0016757">
    <property type="term" value="F:glycosyltransferase activity"/>
    <property type="evidence" value="ECO:0007669"/>
    <property type="project" value="InterPro"/>
</dbReference>
<evidence type="ECO:0000313" key="1">
    <source>
        <dbReference type="EMBL" id="KWA84433.1"/>
    </source>
</evidence>
<dbReference type="EMBL" id="LPHD01000046">
    <property type="protein sequence ID" value="KWA84433.1"/>
    <property type="molecule type" value="Genomic_DNA"/>
</dbReference>
<dbReference type="AlphaFoldDB" id="A0A103PS34"/>
<proteinExistence type="predicted"/>
<evidence type="ECO:0000313" key="2">
    <source>
        <dbReference type="Proteomes" id="UP000060630"/>
    </source>
</evidence>
<accession>A0A103PS34</accession>
<protein>
    <submittedName>
        <fullName evidence="1">Heptosyltransferase</fullName>
    </submittedName>
</protein>
<reference evidence="1 2" key="1">
    <citation type="submission" date="2015-11" db="EMBL/GenBank/DDBJ databases">
        <title>Expanding the genomic diversity of Burkholderia species for the development of highly accurate diagnostics.</title>
        <authorList>
            <person name="Sahl J."/>
            <person name="Keim P."/>
            <person name="Wagner D."/>
        </authorList>
    </citation>
    <scope>NUCLEOTIDE SEQUENCE [LARGE SCALE GENOMIC DNA]</scope>
    <source>
        <strain evidence="1 2">MSMB2087WGS</strain>
    </source>
</reference>
<dbReference type="Pfam" id="PF01075">
    <property type="entry name" value="Glyco_transf_9"/>
    <property type="match status" value="1"/>
</dbReference>
<keyword evidence="1" id="KW-0808">Transferase</keyword>
<dbReference type="Gene3D" id="3.40.50.2000">
    <property type="entry name" value="Glycogen Phosphorylase B"/>
    <property type="match status" value="1"/>
</dbReference>
<comment type="caution">
    <text evidence="1">The sequence shown here is derived from an EMBL/GenBank/DDBJ whole genome shotgun (WGS) entry which is preliminary data.</text>
</comment>
<name>A0A103PS34_9BURK</name>